<dbReference type="STRING" id="997296.PB1_15914"/>
<dbReference type="EMBL" id="AFEU01000003">
    <property type="protein sequence ID" value="EIJ79059.1"/>
    <property type="molecule type" value="Genomic_DNA"/>
</dbReference>
<proteinExistence type="predicted"/>
<dbReference type="InterPro" id="IPR002575">
    <property type="entry name" value="Aminoglycoside_PTrfase"/>
</dbReference>
<evidence type="ECO:0000259" key="1">
    <source>
        <dbReference type="Pfam" id="PF01636"/>
    </source>
</evidence>
<dbReference type="Proteomes" id="UP000010523">
    <property type="component" value="Unassembled WGS sequence"/>
</dbReference>
<dbReference type="SUPFAM" id="SSF56112">
    <property type="entry name" value="Protein kinase-like (PK-like)"/>
    <property type="match status" value="1"/>
</dbReference>
<dbReference type="eggNOG" id="COG2334">
    <property type="taxonomic scope" value="Bacteria"/>
</dbReference>
<reference evidence="2 3" key="1">
    <citation type="journal article" date="2012" name="Appl. Environ. Microbiol.">
        <title>Genome Sequence of Thermotolerant Bacillus methanolicus: Features and Regulation Related to Methylotrophy and Production of L-Lysine and L-Glutamate from Methanol.</title>
        <authorList>
            <person name="Heggeset T.M."/>
            <person name="Krog A."/>
            <person name="Balzer S."/>
            <person name="Wentzel A."/>
            <person name="Ellingsen T.E."/>
            <person name="Brautaset T."/>
        </authorList>
    </citation>
    <scope>NUCLEOTIDE SEQUENCE [LARGE SCALE GENOMIC DNA]</scope>
    <source>
        <strain evidence="2 3">PB1</strain>
    </source>
</reference>
<protein>
    <recommendedName>
        <fullName evidence="1">Aminoglycoside phosphotransferase domain-containing protein</fullName>
    </recommendedName>
</protein>
<keyword evidence="3" id="KW-1185">Reference proteome</keyword>
<dbReference type="InterPro" id="IPR011009">
    <property type="entry name" value="Kinase-like_dom_sf"/>
</dbReference>
<dbReference type="InterPro" id="IPR047175">
    <property type="entry name" value="CotS-like"/>
</dbReference>
<dbReference type="Gene3D" id="3.90.1200.10">
    <property type="match status" value="1"/>
</dbReference>
<dbReference type="AlphaFoldDB" id="I3DXT8"/>
<evidence type="ECO:0000313" key="3">
    <source>
        <dbReference type="Proteomes" id="UP000010523"/>
    </source>
</evidence>
<gene>
    <name evidence="2" type="ORF">PB1_15914</name>
</gene>
<comment type="caution">
    <text evidence="2">The sequence shown here is derived from an EMBL/GenBank/DDBJ whole genome shotgun (WGS) entry which is preliminary data.</text>
</comment>
<accession>I3DXT8</accession>
<dbReference type="PANTHER" id="PTHR39179:SF3">
    <property type="entry name" value="COTS-RELATED PROTEIN"/>
    <property type="match status" value="1"/>
</dbReference>
<name>I3DXT8_BACMT</name>
<sequence>MIDQNRLKEVAPILRAYQVEPYFVEDFGRIQKVYSNKGVFALKKIPPSNGTDFIRHVQFLYKKGYNRIVPIYPSADGRYAVLHQNHLYYLMPWMPNEERENQSERNKQLVRELARIHILSAREININKEERKEHYENTLLEWDKEKEFIEGFMETSEKKWYMSPFELLFCLYYYEISQALMFSKRKLEDWYEKTKDQEKARSVLVHGKVSAEHFLLDERGYGYFINFERSKLGSPFHDLLPFLSRSLNSLPKQTEDNVNLVYTYFKYFPFKEDEMLLFLAYLAHPGKIIRTAENYFKKHARKNERKFVQQLQRNYWQLKNTEYVVMRIEEIEQRKKEAQEKAQE</sequence>
<evidence type="ECO:0000313" key="2">
    <source>
        <dbReference type="EMBL" id="EIJ79059.1"/>
    </source>
</evidence>
<dbReference type="Gene3D" id="3.30.200.20">
    <property type="entry name" value="Phosphorylase Kinase, domain 1"/>
    <property type="match status" value="1"/>
</dbReference>
<dbReference type="NCBIfam" id="TIGR02904">
    <property type="entry name" value="spore_ysxE"/>
    <property type="match status" value="1"/>
</dbReference>
<dbReference type="PATRIC" id="fig|997296.3.peg.3353"/>
<dbReference type="OrthoDB" id="2379727at2"/>
<dbReference type="Pfam" id="PF01636">
    <property type="entry name" value="APH"/>
    <property type="match status" value="1"/>
</dbReference>
<dbReference type="InterPro" id="IPR014253">
    <property type="entry name" value="Spore_coat_YsxE"/>
</dbReference>
<dbReference type="PANTHER" id="PTHR39179">
    <property type="entry name" value="SPORE COAT PROTEIN I"/>
    <property type="match status" value="1"/>
</dbReference>
<dbReference type="GO" id="GO:0042601">
    <property type="term" value="C:endospore-forming forespore"/>
    <property type="evidence" value="ECO:0007669"/>
    <property type="project" value="TreeGrafter"/>
</dbReference>
<organism evidence="2 3">
    <name type="scientific">Bacillus methanolicus PB1</name>
    <dbReference type="NCBI Taxonomy" id="997296"/>
    <lineage>
        <taxon>Bacteria</taxon>
        <taxon>Bacillati</taxon>
        <taxon>Bacillota</taxon>
        <taxon>Bacilli</taxon>
        <taxon>Bacillales</taxon>
        <taxon>Bacillaceae</taxon>
        <taxon>Bacillus</taxon>
    </lineage>
</organism>
<dbReference type="RefSeq" id="WP_004438373.1">
    <property type="nucleotide sequence ID" value="NZ_AFEU01000003.1"/>
</dbReference>
<feature type="domain" description="Aminoglycoside phosphotransferase" evidence="1">
    <location>
        <begin position="38"/>
        <end position="243"/>
    </location>
</feature>